<sequence>MITLLTIPTFSAILAILANAIVLIGLLGRFIF</sequence>
<keyword evidence="3" id="KW-1185">Reference proteome</keyword>
<dbReference type="EMBL" id="JACIEG010000001">
    <property type="protein sequence ID" value="MBB3967583.1"/>
    <property type="molecule type" value="Genomic_DNA"/>
</dbReference>
<protein>
    <submittedName>
        <fullName evidence="2">Uncharacterized protein</fullName>
    </submittedName>
</protein>
<evidence type="ECO:0000313" key="3">
    <source>
        <dbReference type="Proteomes" id="UP000583101"/>
    </source>
</evidence>
<organism evidence="2 3">
    <name type="scientific">Mucilaginibacter phyllosphaerae</name>
    <dbReference type="NCBI Taxonomy" id="1812349"/>
    <lineage>
        <taxon>Bacteria</taxon>
        <taxon>Pseudomonadati</taxon>
        <taxon>Bacteroidota</taxon>
        <taxon>Sphingobacteriia</taxon>
        <taxon>Sphingobacteriales</taxon>
        <taxon>Sphingobacteriaceae</taxon>
        <taxon>Mucilaginibacter</taxon>
    </lineage>
</organism>
<keyword evidence="1" id="KW-0812">Transmembrane</keyword>
<dbReference type="Proteomes" id="UP000583101">
    <property type="component" value="Unassembled WGS sequence"/>
</dbReference>
<evidence type="ECO:0000313" key="2">
    <source>
        <dbReference type="EMBL" id="MBB3967583.1"/>
    </source>
</evidence>
<name>A0ABR6I3H6_9SPHI</name>
<keyword evidence="1" id="KW-0472">Membrane</keyword>
<accession>A0ABR6I3H6</accession>
<proteinExistence type="predicted"/>
<gene>
    <name evidence="2" type="ORF">GGR35_000169</name>
</gene>
<feature type="transmembrane region" description="Helical" evidence="1">
    <location>
        <begin position="12"/>
        <end position="31"/>
    </location>
</feature>
<reference evidence="2 3" key="1">
    <citation type="submission" date="2020-08" db="EMBL/GenBank/DDBJ databases">
        <title>Genomic Encyclopedia of Type Strains, Phase IV (KMG-IV): sequencing the most valuable type-strain genomes for metagenomic binning, comparative biology and taxonomic classification.</title>
        <authorList>
            <person name="Goeker M."/>
        </authorList>
    </citation>
    <scope>NUCLEOTIDE SEQUENCE [LARGE SCALE GENOMIC DNA]</scope>
    <source>
        <strain evidence="2 3">DSM 100995</strain>
    </source>
</reference>
<keyword evidence="1" id="KW-1133">Transmembrane helix</keyword>
<comment type="caution">
    <text evidence="2">The sequence shown here is derived from an EMBL/GenBank/DDBJ whole genome shotgun (WGS) entry which is preliminary data.</text>
</comment>
<evidence type="ECO:0000256" key="1">
    <source>
        <dbReference type="SAM" id="Phobius"/>
    </source>
</evidence>